<gene>
    <name evidence="7" type="ORF">SARC_08335</name>
</gene>
<keyword evidence="3" id="KW-0805">Transcription regulation</keyword>
<dbReference type="GO" id="GO:0010468">
    <property type="term" value="P:regulation of gene expression"/>
    <property type="evidence" value="ECO:0007669"/>
    <property type="project" value="UniProtKB-ARBA"/>
</dbReference>
<keyword evidence="4" id="KW-0804">Transcription</keyword>
<dbReference type="Proteomes" id="UP000054560">
    <property type="component" value="Unassembled WGS sequence"/>
</dbReference>
<dbReference type="PANTHER" id="PTHR21964">
    <property type="entry name" value="BREAST CANCER METASTASIS-SUPPRESSOR 1"/>
    <property type="match status" value="1"/>
</dbReference>
<evidence type="ECO:0000256" key="1">
    <source>
        <dbReference type="ARBA" id="ARBA00004123"/>
    </source>
</evidence>
<reference evidence="7 8" key="1">
    <citation type="submission" date="2011-02" db="EMBL/GenBank/DDBJ databases">
        <title>The Genome Sequence of Sphaeroforma arctica JP610.</title>
        <authorList>
            <consortium name="The Broad Institute Genome Sequencing Platform"/>
            <person name="Russ C."/>
            <person name="Cuomo C."/>
            <person name="Young S.K."/>
            <person name="Zeng Q."/>
            <person name="Gargeya S."/>
            <person name="Alvarado L."/>
            <person name="Berlin A."/>
            <person name="Chapman S.B."/>
            <person name="Chen Z."/>
            <person name="Freedman E."/>
            <person name="Gellesch M."/>
            <person name="Goldberg J."/>
            <person name="Griggs A."/>
            <person name="Gujja S."/>
            <person name="Heilman E."/>
            <person name="Heiman D."/>
            <person name="Howarth C."/>
            <person name="Mehta T."/>
            <person name="Neiman D."/>
            <person name="Pearson M."/>
            <person name="Roberts A."/>
            <person name="Saif S."/>
            <person name="Shea T."/>
            <person name="Shenoy N."/>
            <person name="Sisk P."/>
            <person name="Stolte C."/>
            <person name="Sykes S."/>
            <person name="White J."/>
            <person name="Yandava C."/>
            <person name="Burger G."/>
            <person name="Gray M.W."/>
            <person name="Holland P.W.H."/>
            <person name="King N."/>
            <person name="Lang F.B.F."/>
            <person name="Roger A.J."/>
            <person name="Ruiz-Trillo I."/>
            <person name="Haas B."/>
            <person name="Nusbaum C."/>
            <person name="Birren B."/>
        </authorList>
    </citation>
    <scope>NUCLEOTIDE SEQUENCE [LARGE SCALE GENOMIC DNA]</scope>
    <source>
        <strain evidence="7 8">JP610</strain>
    </source>
</reference>
<evidence type="ECO:0000313" key="7">
    <source>
        <dbReference type="EMBL" id="KNC79262.1"/>
    </source>
</evidence>
<dbReference type="STRING" id="667725.A0A0L0FR24"/>
<dbReference type="RefSeq" id="XP_014153164.1">
    <property type="nucleotide sequence ID" value="XM_014297689.1"/>
</dbReference>
<feature type="coiled-coil region" evidence="6">
    <location>
        <begin position="117"/>
        <end position="147"/>
    </location>
</feature>
<dbReference type="AlphaFoldDB" id="A0A0L0FR24"/>
<organism evidence="7 8">
    <name type="scientific">Sphaeroforma arctica JP610</name>
    <dbReference type="NCBI Taxonomy" id="667725"/>
    <lineage>
        <taxon>Eukaryota</taxon>
        <taxon>Ichthyosporea</taxon>
        <taxon>Ichthyophonida</taxon>
        <taxon>Sphaeroforma</taxon>
    </lineage>
</organism>
<keyword evidence="2" id="KW-0678">Repressor</keyword>
<keyword evidence="5" id="KW-0539">Nucleus</keyword>
<protein>
    <submittedName>
        <fullName evidence="7">Uncharacterized protein</fullName>
    </submittedName>
</protein>
<dbReference type="GO" id="GO:0005654">
    <property type="term" value="C:nucleoplasm"/>
    <property type="evidence" value="ECO:0007669"/>
    <property type="project" value="UniProtKB-ARBA"/>
</dbReference>
<proteinExistence type="predicted"/>
<comment type="subcellular location">
    <subcellularLocation>
        <location evidence="1">Nucleus</location>
    </subcellularLocation>
</comment>
<evidence type="ECO:0000313" key="8">
    <source>
        <dbReference type="Proteomes" id="UP000054560"/>
    </source>
</evidence>
<evidence type="ECO:0000256" key="4">
    <source>
        <dbReference type="ARBA" id="ARBA00023163"/>
    </source>
</evidence>
<dbReference type="OrthoDB" id="20886at2759"/>
<dbReference type="EMBL" id="KQ242338">
    <property type="protein sequence ID" value="KNC79262.1"/>
    <property type="molecule type" value="Genomic_DNA"/>
</dbReference>
<accession>A0A0L0FR24</accession>
<sequence length="171" mass="20121">MSTITMTHLQTGDMEFDQDSEMESQVIVQNMYEIEEEFSQLKNLKYKQKLEQIENDIGLLEAGTLDVYVQKVAQLQKDKEATDKVAEISRDYRLQSIAHMVAFEKRTCENEYKLTRKKLYKARVNKLESRKRKLEEEHTQNAAIEAEIIAHNRRVGKQKLEKKNKGPSKWI</sequence>
<keyword evidence="6" id="KW-0175">Coiled coil</keyword>
<dbReference type="GeneID" id="25908839"/>
<evidence type="ECO:0000256" key="3">
    <source>
        <dbReference type="ARBA" id="ARBA00023015"/>
    </source>
</evidence>
<evidence type="ECO:0000256" key="5">
    <source>
        <dbReference type="ARBA" id="ARBA00023242"/>
    </source>
</evidence>
<evidence type="ECO:0000256" key="2">
    <source>
        <dbReference type="ARBA" id="ARBA00022491"/>
    </source>
</evidence>
<dbReference type="Pfam" id="PF08598">
    <property type="entry name" value="Sds3"/>
    <property type="match status" value="1"/>
</dbReference>
<evidence type="ECO:0000256" key="6">
    <source>
        <dbReference type="SAM" id="Coils"/>
    </source>
</evidence>
<dbReference type="InterPro" id="IPR013907">
    <property type="entry name" value="Sds3"/>
</dbReference>
<keyword evidence="8" id="KW-1185">Reference proteome</keyword>
<name>A0A0L0FR24_9EUKA</name>